<dbReference type="AlphaFoldDB" id="A0A6I3X7J8"/>
<dbReference type="InterPro" id="IPR047057">
    <property type="entry name" value="MerR_fam"/>
</dbReference>
<dbReference type="SMART" id="SM00422">
    <property type="entry name" value="HTH_MERR"/>
    <property type="match status" value="1"/>
</dbReference>
<evidence type="ECO:0000256" key="1">
    <source>
        <dbReference type="ARBA" id="ARBA00022491"/>
    </source>
</evidence>
<evidence type="ECO:0000313" key="6">
    <source>
        <dbReference type="EMBL" id="MUI12809.1"/>
    </source>
</evidence>
<dbReference type="OrthoDB" id="9800334at2"/>
<dbReference type="PANTHER" id="PTHR30204">
    <property type="entry name" value="REDOX-CYCLING DRUG-SENSING TRANSCRIPTIONAL ACTIVATOR SOXR"/>
    <property type="match status" value="1"/>
</dbReference>
<dbReference type="SUPFAM" id="SSF46955">
    <property type="entry name" value="Putative DNA-binding domain"/>
    <property type="match status" value="1"/>
</dbReference>
<dbReference type="GO" id="GO:0003677">
    <property type="term" value="F:DNA binding"/>
    <property type="evidence" value="ECO:0007669"/>
    <property type="project" value="UniProtKB-KW"/>
</dbReference>
<keyword evidence="1" id="KW-0678">Repressor</keyword>
<dbReference type="RefSeq" id="WP_155708703.1">
    <property type="nucleotide sequence ID" value="NZ_BMWU01000013.1"/>
</dbReference>
<dbReference type="CDD" id="cd01104">
    <property type="entry name" value="HTH_MlrA-CarA"/>
    <property type="match status" value="1"/>
</dbReference>
<keyword evidence="4" id="KW-0804">Transcription</keyword>
<reference evidence="6 7" key="1">
    <citation type="submission" date="2019-11" db="EMBL/GenBank/DDBJ databases">
        <title>Draft Genome Sequences of Six Type Strains of the Genus Massilia.</title>
        <authorList>
            <person name="Miess H."/>
            <person name="Frediansyah A."/>
            <person name="Goeker M."/>
            <person name="Gross H."/>
        </authorList>
    </citation>
    <scope>NUCLEOTIDE SEQUENCE [LARGE SCALE GENOMIC DNA]</scope>
    <source>
        <strain evidence="6 7">DSM 17513</strain>
    </source>
</reference>
<dbReference type="InterPro" id="IPR009061">
    <property type="entry name" value="DNA-bd_dom_put_sf"/>
</dbReference>
<protein>
    <submittedName>
        <fullName evidence="6">MerR family transcriptional regulator</fullName>
    </submittedName>
</protein>
<dbReference type="Proteomes" id="UP000431684">
    <property type="component" value="Unassembled WGS sequence"/>
</dbReference>
<dbReference type="PANTHER" id="PTHR30204:SF69">
    <property type="entry name" value="MERR-FAMILY TRANSCRIPTIONAL REGULATOR"/>
    <property type="match status" value="1"/>
</dbReference>
<comment type="caution">
    <text evidence="6">The sequence shown here is derived from an EMBL/GenBank/DDBJ whole genome shotgun (WGS) entry which is preliminary data.</text>
</comment>
<keyword evidence="7" id="KW-1185">Reference proteome</keyword>
<proteinExistence type="predicted"/>
<dbReference type="GO" id="GO:0003700">
    <property type="term" value="F:DNA-binding transcription factor activity"/>
    <property type="evidence" value="ECO:0007669"/>
    <property type="project" value="InterPro"/>
</dbReference>
<evidence type="ECO:0000313" key="7">
    <source>
        <dbReference type="Proteomes" id="UP000431684"/>
    </source>
</evidence>
<evidence type="ECO:0000256" key="3">
    <source>
        <dbReference type="ARBA" id="ARBA00023125"/>
    </source>
</evidence>
<keyword evidence="3" id="KW-0238">DNA-binding</keyword>
<organism evidence="6 7">
    <name type="scientific">Pseudoduganella dura</name>
    <dbReference type="NCBI Taxonomy" id="321982"/>
    <lineage>
        <taxon>Bacteria</taxon>
        <taxon>Pseudomonadati</taxon>
        <taxon>Pseudomonadota</taxon>
        <taxon>Betaproteobacteria</taxon>
        <taxon>Burkholderiales</taxon>
        <taxon>Oxalobacteraceae</taxon>
        <taxon>Telluria group</taxon>
        <taxon>Pseudoduganella</taxon>
    </lineage>
</organism>
<evidence type="ECO:0000256" key="4">
    <source>
        <dbReference type="ARBA" id="ARBA00023163"/>
    </source>
</evidence>
<evidence type="ECO:0000256" key="2">
    <source>
        <dbReference type="ARBA" id="ARBA00023015"/>
    </source>
</evidence>
<dbReference type="PROSITE" id="PS50937">
    <property type="entry name" value="HTH_MERR_2"/>
    <property type="match status" value="1"/>
</dbReference>
<evidence type="ECO:0000259" key="5">
    <source>
        <dbReference type="PROSITE" id="PS50937"/>
    </source>
</evidence>
<dbReference type="InterPro" id="IPR000551">
    <property type="entry name" value="MerR-type_HTH_dom"/>
</dbReference>
<feature type="domain" description="HTH merR-type" evidence="5">
    <location>
        <begin position="9"/>
        <end position="78"/>
    </location>
</feature>
<dbReference type="Pfam" id="PF13411">
    <property type="entry name" value="MerR_1"/>
    <property type="match status" value="1"/>
</dbReference>
<dbReference type="Gene3D" id="1.10.1660.10">
    <property type="match status" value="1"/>
</dbReference>
<accession>A0A6I3X7J8</accession>
<keyword evidence="2" id="KW-0805">Transcription regulation</keyword>
<sequence length="324" mass="34216">MTSTSPQPVYRSGVAARLAGLSVETLRVWERRYGVSDTQRSEHGQRLYSAEQVRRLGLLKQLVDNGHPIGTLAALPLERLEEMAGVRDVQPAAAAAVPKGPVRVALVGETLARRIAAAAGTGLDVQRVARRLDGAAAALQGTPVDVLLVELPEPDEAALPLLAAARSAAGATAVVVLYRFCASATIRALRAQDCMVARVPSEMGELAQLCRGAVSGRQLPPAERSATTVPALRFDEAALATITAAGNRLACECPRHLSDLLLMVGSFERYSAQCASRNEADAQLHQELGHAAGLARSMLETAMERLVLAEGLPLPPFPLQSSSS</sequence>
<gene>
    <name evidence="6" type="ORF">GJV26_10110</name>
</gene>
<dbReference type="EMBL" id="WNWM01000002">
    <property type="protein sequence ID" value="MUI12809.1"/>
    <property type="molecule type" value="Genomic_DNA"/>
</dbReference>
<name>A0A6I3X7J8_9BURK</name>